<dbReference type="Proteomes" id="UP000266302">
    <property type="component" value="Unassembled WGS sequence"/>
</dbReference>
<protein>
    <submittedName>
        <fullName evidence="1">Uncharacterized protein</fullName>
    </submittedName>
</protein>
<comment type="caution">
    <text evidence="1">The sequence shown here is derived from an EMBL/GenBank/DDBJ whole genome shotgun (WGS) entry which is preliminary data.</text>
</comment>
<evidence type="ECO:0000313" key="2">
    <source>
        <dbReference type="Proteomes" id="UP000266302"/>
    </source>
</evidence>
<organism evidence="1 2">
    <name type="scientific">Simplicispira hankyongi</name>
    <dbReference type="NCBI Taxonomy" id="2315688"/>
    <lineage>
        <taxon>Bacteria</taxon>
        <taxon>Pseudomonadati</taxon>
        <taxon>Pseudomonadota</taxon>
        <taxon>Betaproteobacteria</taxon>
        <taxon>Burkholderiales</taxon>
        <taxon>Comamonadaceae</taxon>
        <taxon>Simplicispira</taxon>
    </lineage>
</organism>
<accession>A0A398C6W6</accession>
<dbReference type="AlphaFoldDB" id="A0A398C6W6"/>
<sequence>MGGCRRLFDGVATQTSLRAVLRERMAVALSDPRGTQEVNTIATRHYRHHMGSLAPIHQKGVP</sequence>
<dbReference type="EMBL" id="QXJC01000013">
    <property type="protein sequence ID" value="RID96937.1"/>
    <property type="molecule type" value="Genomic_DNA"/>
</dbReference>
<reference evidence="1 2" key="1">
    <citation type="submission" date="2018-09" db="EMBL/GenBank/DDBJ databases">
        <title>Draft genome of Simplicispira sp. NY-02.</title>
        <authorList>
            <person name="Im W.T."/>
        </authorList>
    </citation>
    <scope>NUCLEOTIDE SEQUENCE [LARGE SCALE GENOMIC DNA]</scope>
    <source>
        <strain evidence="1 2">NY-02</strain>
    </source>
</reference>
<keyword evidence="2" id="KW-1185">Reference proteome</keyword>
<name>A0A398C6W6_9BURK</name>
<proteinExistence type="predicted"/>
<evidence type="ECO:0000313" key="1">
    <source>
        <dbReference type="EMBL" id="RID96937.1"/>
    </source>
</evidence>
<gene>
    <name evidence="1" type="ORF">D3F03_16520</name>
</gene>